<accession>A0A1G8R7E5</accession>
<evidence type="ECO:0000256" key="13">
    <source>
        <dbReference type="SAM" id="Coils"/>
    </source>
</evidence>
<keyword evidence="3" id="KW-0600">Photoreceptor protein</keyword>
<dbReference type="InterPro" id="IPR013515">
    <property type="entry name" value="Phytochrome_cen-reg"/>
</dbReference>
<evidence type="ECO:0000256" key="1">
    <source>
        <dbReference type="ARBA" id="ARBA00000085"/>
    </source>
</evidence>
<dbReference type="PANTHER" id="PTHR41523">
    <property type="entry name" value="TWO-COMPONENT SYSTEM SENSOR PROTEIN"/>
    <property type="match status" value="1"/>
</dbReference>
<reference evidence="17 18" key="1">
    <citation type="submission" date="2016-10" db="EMBL/GenBank/DDBJ databases">
        <authorList>
            <person name="de Groot N.N."/>
        </authorList>
    </citation>
    <scope>NUCLEOTIDE SEQUENCE [LARGE SCALE GENOMIC DNA]</scope>
    <source>
        <strain evidence="17 18">DSM 26424</strain>
    </source>
</reference>
<feature type="domain" description="Phytochrome chromophore attachment site" evidence="14">
    <location>
        <begin position="150"/>
        <end position="307"/>
    </location>
</feature>
<dbReference type="Gene3D" id="3.30.450.20">
    <property type="entry name" value="PAS domain"/>
    <property type="match status" value="1"/>
</dbReference>
<feature type="modified residue" description="4-aspartylphosphate" evidence="12">
    <location>
        <position position="793"/>
    </location>
</feature>
<keyword evidence="10" id="KW-0157">Chromophore</keyword>
<dbReference type="InterPro" id="IPR001789">
    <property type="entry name" value="Sig_transdc_resp-reg_receiver"/>
</dbReference>
<dbReference type="InterPro" id="IPR011102">
    <property type="entry name" value="Sig_transdc_His_kinase_HWE"/>
</dbReference>
<keyword evidence="13" id="KW-0175">Coiled coil</keyword>
<feature type="coiled-coil region" evidence="13">
    <location>
        <begin position="314"/>
        <end position="341"/>
    </location>
</feature>
<dbReference type="CDD" id="cd00130">
    <property type="entry name" value="PAS"/>
    <property type="match status" value="1"/>
</dbReference>
<dbReference type="InterPro" id="IPR011006">
    <property type="entry name" value="CheY-like_superfamily"/>
</dbReference>
<dbReference type="AlphaFoldDB" id="A0A1G8R7E5"/>
<protein>
    <recommendedName>
        <fullName evidence="2">histidine kinase</fullName>
        <ecNumber evidence="2">2.7.13.3</ecNumber>
    </recommendedName>
</protein>
<feature type="domain" description="Response regulatory" evidence="15">
    <location>
        <begin position="743"/>
        <end position="854"/>
    </location>
</feature>
<keyword evidence="8 17" id="KW-0418">Kinase</keyword>
<dbReference type="InterPro" id="IPR035965">
    <property type="entry name" value="PAS-like_dom_sf"/>
</dbReference>
<evidence type="ECO:0000256" key="3">
    <source>
        <dbReference type="ARBA" id="ARBA00022543"/>
    </source>
</evidence>
<dbReference type="GO" id="GO:0009881">
    <property type="term" value="F:photoreceptor activity"/>
    <property type="evidence" value="ECO:0007669"/>
    <property type="project" value="UniProtKB-KW"/>
</dbReference>
<dbReference type="GO" id="GO:0005524">
    <property type="term" value="F:ATP binding"/>
    <property type="evidence" value="ECO:0007669"/>
    <property type="project" value="UniProtKB-KW"/>
</dbReference>
<evidence type="ECO:0000256" key="11">
    <source>
        <dbReference type="ARBA" id="ARBA00023170"/>
    </source>
</evidence>
<dbReference type="PANTHER" id="PTHR41523:SF7">
    <property type="entry name" value="HISTIDINE KINASE"/>
    <property type="match status" value="1"/>
</dbReference>
<dbReference type="SMART" id="SM00065">
    <property type="entry name" value="GAF"/>
    <property type="match status" value="1"/>
</dbReference>
<dbReference type="GO" id="GO:0000160">
    <property type="term" value="P:phosphorelay signal transduction system"/>
    <property type="evidence" value="ECO:0007669"/>
    <property type="project" value="InterPro"/>
</dbReference>
<dbReference type="Proteomes" id="UP000199093">
    <property type="component" value="Unassembled WGS sequence"/>
</dbReference>
<evidence type="ECO:0000256" key="6">
    <source>
        <dbReference type="ARBA" id="ARBA00022679"/>
    </source>
</evidence>
<keyword evidence="9" id="KW-0067">ATP-binding</keyword>
<dbReference type="SMART" id="SM00911">
    <property type="entry name" value="HWE_HK"/>
    <property type="match status" value="1"/>
</dbReference>
<dbReference type="SUPFAM" id="SSF52172">
    <property type="entry name" value="CheY-like"/>
    <property type="match status" value="1"/>
</dbReference>
<dbReference type="Gene3D" id="3.40.50.2300">
    <property type="match status" value="1"/>
</dbReference>
<dbReference type="Pfam" id="PF00360">
    <property type="entry name" value="PHY"/>
    <property type="match status" value="1"/>
</dbReference>
<sequence length="858" mass="93325">MADTFSPETGTAPVDLTNCDREPIHQLGRVQSYGALLAVSQDWIVQHCSENAAGLLGLPEDSLLGRPLSDLIVSDGFERLRSNLRAAGQQDGTTRLFDVVLTARGQGFDVSMHYSGAHLIVELEPKTPRRGGDVMSEVYPHIRALPPEAGLADLAREAARGLRALSGFDSVMVYEFQPDQSGRVIAEDRADRGPRYMGQRFPASDIPAQARALYARALLRLIADTEDPGAAILPPQTVTGAPLDLSLSVTRAVSPIHIEYLRNMGVRASMSVSIMRDGELWGLFACHHDSPRYIDFERRTAIEMFAHLFAYELGRHLERQKAKAQADMAQLQSRLMAHMANGAALPETLLSVSDDLRAVIPHDGMVLFTDGHVHATGDTPTEEEFRALARVFDRSIGSGVFASEHLAEVHPPAADYAGRCAGVLAIPISRRPRDYIALCRREQVTTVDWAGDPAKPATLGPNGVRLTPRKSFEVWQETVRGRSAPWSPHARHAADLLRTVLLEIFLKITDAASEERRHAQQQQQLLISELNHRVRNILNLMRGLVAQTKSSARSLGEFTANLDGRIQSLARAHDQLTAERWEPASLKSLITCEFDAYAQPGARRLRIDGPDALIGPNAYTALALVLHEMTTNSVKYGALCDNSGSVRITLSEDRGGALEIRWVERGGPPVSPPRRRGFGTTIIETSIPHELKGDAQVDYHVTGLEARFRIPPAHVTAFLPEDQQPAAAPQARAPRAPAALEGRGLVVEDSLIIALDAQSTLEAAGASEVTICASVSEALATIAAGPPDFALLDVNLGKEQSVPVAERLAELGIPFVVATGYGEAQEIIAAYPPCEIVQKPFSEHSLAEAFRKALDRQS</sequence>
<dbReference type="Pfam" id="PF01590">
    <property type="entry name" value="GAF"/>
    <property type="match status" value="1"/>
</dbReference>
<evidence type="ECO:0000256" key="5">
    <source>
        <dbReference type="ARBA" id="ARBA00022606"/>
    </source>
</evidence>
<dbReference type="Gene3D" id="3.30.450.270">
    <property type="match status" value="1"/>
</dbReference>
<dbReference type="GO" id="GO:0004673">
    <property type="term" value="F:protein histidine kinase activity"/>
    <property type="evidence" value="ECO:0007669"/>
    <property type="project" value="UniProtKB-EC"/>
</dbReference>
<feature type="domain" description="PAS" evidence="16">
    <location>
        <begin position="36"/>
        <end position="91"/>
    </location>
</feature>
<keyword evidence="18" id="KW-1185">Reference proteome</keyword>
<dbReference type="Pfam" id="PF07536">
    <property type="entry name" value="HWE_HK"/>
    <property type="match status" value="1"/>
</dbReference>
<evidence type="ECO:0000313" key="17">
    <source>
        <dbReference type="EMBL" id="SDJ12868.1"/>
    </source>
</evidence>
<dbReference type="InterPro" id="IPR016132">
    <property type="entry name" value="Phyto_chromo_attachment"/>
</dbReference>
<gene>
    <name evidence="17" type="ORF">SAMN04487993_101915</name>
</gene>
<dbReference type="GO" id="GO:0009584">
    <property type="term" value="P:detection of visible light"/>
    <property type="evidence" value="ECO:0007669"/>
    <property type="project" value="InterPro"/>
</dbReference>
<dbReference type="STRING" id="555512.SAMN04487993_101915"/>
<proteinExistence type="predicted"/>
<dbReference type="InterPro" id="IPR043150">
    <property type="entry name" value="Phytochrome_PHY_sf"/>
</dbReference>
<evidence type="ECO:0000256" key="8">
    <source>
        <dbReference type="ARBA" id="ARBA00022777"/>
    </source>
</evidence>
<keyword evidence="11" id="KW-0675">Receptor</keyword>
<evidence type="ECO:0000256" key="9">
    <source>
        <dbReference type="ARBA" id="ARBA00022840"/>
    </source>
</evidence>
<comment type="catalytic activity">
    <reaction evidence="1">
        <text>ATP + protein L-histidine = ADP + protein N-phospho-L-histidine.</text>
        <dbReference type="EC" id="2.7.13.3"/>
    </reaction>
</comment>
<dbReference type="InterPro" id="IPR003018">
    <property type="entry name" value="GAF"/>
</dbReference>
<dbReference type="SMART" id="SM00091">
    <property type="entry name" value="PAS"/>
    <property type="match status" value="1"/>
</dbReference>
<dbReference type="InterPro" id="IPR036890">
    <property type="entry name" value="HATPase_C_sf"/>
</dbReference>
<dbReference type="InterPro" id="IPR029016">
    <property type="entry name" value="GAF-like_dom_sf"/>
</dbReference>
<keyword evidence="5" id="KW-0716">Sensory transduction</keyword>
<dbReference type="Gene3D" id="3.30.450.40">
    <property type="match status" value="1"/>
</dbReference>
<evidence type="ECO:0000256" key="12">
    <source>
        <dbReference type="PROSITE-ProRule" id="PRU00169"/>
    </source>
</evidence>
<dbReference type="PROSITE" id="PS50110">
    <property type="entry name" value="RESPONSE_REGULATORY"/>
    <property type="match status" value="1"/>
</dbReference>
<name>A0A1G8R7E5_9RHOB</name>
<keyword evidence="7" id="KW-0547">Nucleotide-binding</keyword>
<evidence type="ECO:0000259" key="15">
    <source>
        <dbReference type="PROSITE" id="PS50110"/>
    </source>
</evidence>
<dbReference type="EMBL" id="FNEJ01000019">
    <property type="protein sequence ID" value="SDJ12868.1"/>
    <property type="molecule type" value="Genomic_DNA"/>
</dbReference>
<dbReference type="RefSeq" id="WP_242656778.1">
    <property type="nucleotide sequence ID" value="NZ_FNEJ01000019.1"/>
</dbReference>
<keyword evidence="4 12" id="KW-0597">Phosphoprotein</keyword>
<dbReference type="InterPro" id="IPR000014">
    <property type="entry name" value="PAS"/>
</dbReference>
<dbReference type="Pfam" id="PF08446">
    <property type="entry name" value="PAS_2"/>
    <property type="match status" value="1"/>
</dbReference>
<dbReference type="GO" id="GO:0006355">
    <property type="term" value="P:regulation of DNA-templated transcription"/>
    <property type="evidence" value="ECO:0007669"/>
    <property type="project" value="InterPro"/>
</dbReference>
<dbReference type="SMART" id="SM00448">
    <property type="entry name" value="REC"/>
    <property type="match status" value="1"/>
</dbReference>
<dbReference type="SUPFAM" id="SSF55785">
    <property type="entry name" value="PYP-like sensor domain (PAS domain)"/>
    <property type="match status" value="1"/>
</dbReference>
<evidence type="ECO:0000313" key="18">
    <source>
        <dbReference type="Proteomes" id="UP000199093"/>
    </source>
</evidence>
<keyword evidence="6" id="KW-0808">Transferase</keyword>
<dbReference type="InterPro" id="IPR013654">
    <property type="entry name" value="PAS_2"/>
</dbReference>
<evidence type="ECO:0000256" key="2">
    <source>
        <dbReference type="ARBA" id="ARBA00012438"/>
    </source>
</evidence>
<dbReference type="EC" id="2.7.13.3" evidence="2"/>
<dbReference type="PROSITE" id="PS50046">
    <property type="entry name" value="PHYTOCHROME_2"/>
    <property type="match status" value="1"/>
</dbReference>
<dbReference type="PRINTS" id="PR01033">
    <property type="entry name" value="PHYTOCHROME"/>
</dbReference>
<evidence type="ECO:0000259" key="14">
    <source>
        <dbReference type="PROSITE" id="PS50046"/>
    </source>
</evidence>
<dbReference type="SUPFAM" id="SSF55781">
    <property type="entry name" value="GAF domain-like"/>
    <property type="match status" value="2"/>
</dbReference>
<dbReference type="InterPro" id="IPR001294">
    <property type="entry name" value="Phytochrome"/>
</dbReference>
<dbReference type="Gene3D" id="3.30.565.10">
    <property type="entry name" value="Histidine kinase-like ATPase, C-terminal domain"/>
    <property type="match status" value="1"/>
</dbReference>
<evidence type="ECO:0000256" key="4">
    <source>
        <dbReference type="ARBA" id="ARBA00022553"/>
    </source>
</evidence>
<evidence type="ECO:0000256" key="10">
    <source>
        <dbReference type="ARBA" id="ARBA00022991"/>
    </source>
</evidence>
<dbReference type="PROSITE" id="PS50112">
    <property type="entry name" value="PAS"/>
    <property type="match status" value="1"/>
</dbReference>
<dbReference type="Pfam" id="PF00072">
    <property type="entry name" value="Response_reg"/>
    <property type="match status" value="1"/>
</dbReference>
<evidence type="ECO:0000259" key="16">
    <source>
        <dbReference type="PROSITE" id="PS50112"/>
    </source>
</evidence>
<evidence type="ECO:0000256" key="7">
    <source>
        <dbReference type="ARBA" id="ARBA00022741"/>
    </source>
</evidence>
<organism evidence="17 18">
    <name type="scientific">Salipiger marinus</name>
    <dbReference type="NCBI Taxonomy" id="555512"/>
    <lineage>
        <taxon>Bacteria</taxon>
        <taxon>Pseudomonadati</taxon>
        <taxon>Pseudomonadota</taxon>
        <taxon>Alphaproteobacteria</taxon>
        <taxon>Rhodobacterales</taxon>
        <taxon>Roseobacteraceae</taxon>
        <taxon>Salipiger</taxon>
    </lineage>
</organism>